<evidence type="ECO:0000256" key="6">
    <source>
        <dbReference type="ARBA" id="ARBA00023277"/>
    </source>
</evidence>
<evidence type="ECO:0000256" key="5">
    <source>
        <dbReference type="ARBA" id="ARBA00022679"/>
    </source>
</evidence>
<dbReference type="AlphaFoldDB" id="A0A2H0KTH6"/>
<comment type="caution">
    <text evidence="9">The sequence shown here is derived from an EMBL/GenBank/DDBJ whole genome shotgun (WGS) entry which is preliminary data.</text>
</comment>
<dbReference type="InterPro" id="IPR001296">
    <property type="entry name" value="Glyco_trans_1"/>
</dbReference>
<comment type="similarity">
    <text evidence="1">Belongs to the glycosyltransferase group 1 family. Glycosyltransferase 4 subfamily.</text>
</comment>
<accession>A0A2H0KTH6</accession>
<reference evidence="9 10" key="1">
    <citation type="submission" date="2017-09" db="EMBL/GenBank/DDBJ databases">
        <title>Depth-based differentiation of microbial function through sediment-hosted aquifers and enrichment of novel symbionts in the deep terrestrial subsurface.</title>
        <authorList>
            <person name="Probst A.J."/>
            <person name="Ladd B."/>
            <person name="Jarett J.K."/>
            <person name="Geller-Mcgrath D.E."/>
            <person name="Sieber C.M."/>
            <person name="Emerson J.B."/>
            <person name="Anantharaman K."/>
            <person name="Thomas B.C."/>
            <person name="Malmstrom R."/>
            <person name="Stieglmeier M."/>
            <person name="Klingl A."/>
            <person name="Woyke T."/>
            <person name="Ryan C.M."/>
            <person name="Banfield J.F."/>
        </authorList>
    </citation>
    <scope>NUCLEOTIDE SEQUENCE [LARGE SCALE GENOMIC DNA]</scope>
    <source>
        <strain evidence="9">CG11_big_fil_rev_8_21_14_0_20_44_10</strain>
    </source>
</reference>
<dbReference type="PANTHER" id="PTHR47779">
    <property type="entry name" value="SYNTHASE (CCG-9), PUTATIVE (AFU_ORTHOLOGUE AFUA_3G12100)-RELATED"/>
    <property type="match status" value="1"/>
</dbReference>
<dbReference type="GO" id="GO:0016757">
    <property type="term" value="F:glycosyltransferase activity"/>
    <property type="evidence" value="ECO:0007669"/>
    <property type="project" value="UniProtKB-KW"/>
</dbReference>
<dbReference type="Gene3D" id="3.40.50.2000">
    <property type="entry name" value="Glycogen Phosphorylase B"/>
    <property type="match status" value="2"/>
</dbReference>
<evidence type="ECO:0000313" key="9">
    <source>
        <dbReference type="EMBL" id="PIQ74595.1"/>
    </source>
</evidence>
<evidence type="ECO:0000256" key="4">
    <source>
        <dbReference type="ARBA" id="ARBA00022676"/>
    </source>
</evidence>
<keyword evidence="4" id="KW-0328">Glycosyltransferase</keyword>
<dbReference type="InterPro" id="IPR049438">
    <property type="entry name" value="TreT_GT1"/>
</dbReference>
<feature type="domain" description="Trehalose synthase N-terminal" evidence="8">
    <location>
        <begin position="41"/>
        <end position="184"/>
    </location>
</feature>
<evidence type="ECO:0000256" key="2">
    <source>
        <dbReference type="ARBA" id="ARBA00011738"/>
    </source>
</evidence>
<evidence type="ECO:0000256" key="3">
    <source>
        <dbReference type="ARBA" id="ARBA00022526"/>
    </source>
</evidence>
<evidence type="ECO:0000259" key="8">
    <source>
        <dbReference type="Pfam" id="PF21269"/>
    </source>
</evidence>
<feature type="domain" description="Glycosyl transferase family 1" evidence="7">
    <location>
        <begin position="220"/>
        <end position="394"/>
    </location>
</feature>
<proteinExistence type="inferred from homology"/>
<dbReference type="Proteomes" id="UP000231550">
    <property type="component" value="Unassembled WGS sequence"/>
</dbReference>
<dbReference type="InterPro" id="IPR052078">
    <property type="entry name" value="Trehalose_Metab_GTase"/>
</dbReference>
<gene>
    <name evidence="9" type="ORF">COV85_01230</name>
</gene>
<organism evidence="9 10">
    <name type="scientific">Candidatus Portnoybacteria bacterium CG11_big_fil_rev_8_21_14_0_20_44_10</name>
    <dbReference type="NCBI Taxonomy" id="1974818"/>
    <lineage>
        <taxon>Bacteria</taxon>
        <taxon>Candidatus Portnoyibacteriota</taxon>
    </lineage>
</organism>
<dbReference type="SUPFAM" id="SSF53756">
    <property type="entry name" value="UDP-Glycosyltransferase/glycogen phosphorylase"/>
    <property type="match status" value="1"/>
</dbReference>
<keyword evidence="5 9" id="KW-0808">Transferase</keyword>
<dbReference type="Pfam" id="PF21269">
    <property type="entry name" value="TreT_GT1"/>
    <property type="match status" value="1"/>
</dbReference>
<evidence type="ECO:0000313" key="10">
    <source>
        <dbReference type="Proteomes" id="UP000231550"/>
    </source>
</evidence>
<sequence>MFEEIFLASSRIAAYRKAVGDESIKEIKKIAKPLRGLRVVHVNSTAKAGGGGVAEILRSLLPLMRDVGLNAKWTIITPPKEFFGVTQKIHDSLQGSHSGLSDDDKKLYIETGKKIAESFKKEKADVWIFHDPQPLAIPFFADRLKSAISRIHIDLSSPNKDTWNFHLPFFEPYKKIIFSMDEFVNPKIPREKVKIFAPAIDPLISKNKALPRSVAKRVIASHNIHPDKPLIAQISRFDRWKDPIGVIKAFYIAKNEIPDLQLVLLGLMLASDNPRSATVLKQVQRYVRGDPANIHLLYDPEEIKTENETLVNAFQAGSDVVIQKSIKEGFGLTVTEAMWKGKPVIGGRAGGIKLQIKDGRNGFLVSSPEECGQRIVELIKNPALSRRMGRRARESVKKKFLIPRLLRDYLNLFKEVLE</sequence>
<protein>
    <submittedName>
        <fullName evidence="9">Glycosyl transferase family 1</fullName>
    </submittedName>
</protein>
<dbReference type="GO" id="GO:0006006">
    <property type="term" value="P:glucose metabolic process"/>
    <property type="evidence" value="ECO:0007669"/>
    <property type="project" value="UniProtKB-KW"/>
</dbReference>
<comment type="subunit">
    <text evidence="2">Homodimer.</text>
</comment>
<evidence type="ECO:0000256" key="1">
    <source>
        <dbReference type="ARBA" id="ARBA00009481"/>
    </source>
</evidence>
<evidence type="ECO:0000259" key="7">
    <source>
        <dbReference type="Pfam" id="PF00534"/>
    </source>
</evidence>
<keyword evidence="6" id="KW-0119">Carbohydrate metabolism</keyword>
<dbReference type="EMBL" id="PCVN01000034">
    <property type="protein sequence ID" value="PIQ74595.1"/>
    <property type="molecule type" value="Genomic_DNA"/>
</dbReference>
<dbReference type="Pfam" id="PF00534">
    <property type="entry name" value="Glycos_transf_1"/>
    <property type="match status" value="1"/>
</dbReference>
<keyword evidence="3" id="KW-0313">Glucose metabolism</keyword>
<name>A0A2H0KTH6_9BACT</name>
<dbReference type="PANTHER" id="PTHR47779:SF1">
    <property type="entry name" value="SYNTHASE (CCG-9), PUTATIVE (AFU_ORTHOLOGUE AFUA_3G12100)-RELATED"/>
    <property type="match status" value="1"/>
</dbReference>